<dbReference type="Pfam" id="PF10977">
    <property type="entry name" value="DUF2797"/>
    <property type="match status" value="1"/>
</dbReference>
<dbReference type="RefSeq" id="WP_393171125.1">
    <property type="nucleotide sequence ID" value="NZ_JBICRM010000021.1"/>
</dbReference>
<feature type="compositionally biased region" description="Basic and acidic residues" evidence="1">
    <location>
        <begin position="271"/>
        <end position="283"/>
    </location>
</feature>
<name>A0ABW7AJX8_9ACTN</name>
<protein>
    <submittedName>
        <fullName evidence="2">DUF2797 domain-containing protein</fullName>
    </submittedName>
</protein>
<evidence type="ECO:0000256" key="1">
    <source>
        <dbReference type="SAM" id="MobiDB-lite"/>
    </source>
</evidence>
<dbReference type="InterPro" id="IPR021246">
    <property type="entry name" value="DUF2797"/>
</dbReference>
<gene>
    <name evidence="2" type="ORF">ACFLIM_29935</name>
</gene>
<evidence type="ECO:0000313" key="3">
    <source>
        <dbReference type="Proteomes" id="UP001603978"/>
    </source>
</evidence>
<comment type="caution">
    <text evidence="2">The sequence shown here is derived from an EMBL/GenBank/DDBJ whole genome shotgun (WGS) entry which is preliminary data.</text>
</comment>
<sequence length="283" mass="30011">MPGNPATGERRRPAVVGRLLAWQLGGSRVCIGVWAAGARTPCPGRRSVRAGTDAQCAGCAAGDSGRALARNAIAGENDRDWNLYLAWFGSGLVKVGLTAADRGRDRLLEQGAIAYTLLATGPFTAIRRAEQSVSATGLARERIGSRAKADAWWSLPDAAGRAEHVAKAHAAITAATDWPDTLEVTGCRVHDLAAAYGLDQEPLPSTFQELTGVDDEAALAGRIRAVVGRRLLLDTFAGPLLADMRRVAGYPFAAAGEQTRPTGLQSTPRTRPRDPHENDQPLF</sequence>
<accession>A0ABW7AJX8</accession>
<organism evidence="2 3">
    <name type="scientific">Nonomuraea marmarensis</name>
    <dbReference type="NCBI Taxonomy" id="3351344"/>
    <lineage>
        <taxon>Bacteria</taxon>
        <taxon>Bacillati</taxon>
        <taxon>Actinomycetota</taxon>
        <taxon>Actinomycetes</taxon>
        <taxon>Streptosporangiales</taxon>
        <taxon>Streptosporangiaceae</taxon>
        <taxon>Nonomuraea</taxon>
    </lineage>
</organism>
<evidence type="ECO:0000313" key="2">
    <source>
        <dbReference type="EMBL" id="MFG1707429.1"/>
    </source>
</evidence>
<dbReference type="Proteomes" id="UP001603978">
    <property type="component" value="Unassembled WGS sequence"/>
</dbReference>
<reference evidence="2 3" key="1">
    <citation type="submission" date="2024-10" db="EMBL/GenBank/DDBJ databases">
        <authorList>
            <person name="Topkara A.R."/>
            <person name="Saygin H."/>
        </authorList>
    </citation>
    <scope>NUCLEOTIDE SEQUENCE [LARGE SCALE GENOMIC DNA]</scope>
    <source>
        <strain evidence="2 3">M3C6</strain>
    </source>
</reference>
<dbReference type="EMBL" id="JBICRM010000021">
    <property type="protein sequence ID" value="MFG1707429.1"/>
    <property type="molecule type" value="Genomic_DNA"/>
</dbReference>
<feature type="compositionally biased region" description="Polar residues" evidence="1">
    <location>
        <begin position="259"/>
        <end position="269"/>
    </location>
</feature>
<feature type="region of interest" description="Disordered" evidence="1">
    <location>
        <begin position="253"/>
        <end position="283"/>
    </location>
</feature>
<keyword evidence="3" id="KW-1185">Reference proteome</keyword>
<proteinExistence type="predicted"/>